<feature type="region of interest" description="Disordered" evidence="24">
    <location>
        <begin position="140"/>
        <end position="161"/>
    </location>
</feature>
<keyword evidence="12" id="KW-0106">Calcium</keyword>
<dbReference type="PANTHER" id="PTHR11977:SF45">
    <property type="entry name" value="SUPERVILLIN"/>
    <property type="match status" value="1"/>
</dbReference>
<keyword evidence="10" id="KW-0597">Phosphoprotein</keyword>
<comment type="function">
    <text evidence="19">May be involved in modulation of focal adhesions. Supervillin-mediated down-regulation of focal adhesions involves binding to TRIP6. Plays a role in cytokinesis through KIF14 interaction.</text>
</comment>
<evidence type="ECO:0000256" key="14">
    <source>
        <dbReference type="ARBA" id="ARBA00023136"/>
    </source>
</evidence>
<dbReference type="InterPro" id="IPR007122">
    <property type="entry name" value="Villin/Gelsolin"/>
</dbReference>
<protein>
    <recommendedName>
        <fullName evidence="21">Supervillin</fullName>
    </recommendedName>
    <alternativeName>
        <fullName evidence="22">Archvillin</fullName>
    </alternativeName>
    <alternativeName>
        <fullName evidence="23">p205/p250</fullName>
    </alternativeName>
</protein>
<feature type="compositionally biased region" description="Polar residues" evidence="24">
    <location>
        <begin position="707"/>
        <end position="716"/>
    </location>
</feature>
<dbReference type="SMART" id="SM00262">
    <property type="entry name" value="GEL"/>
    <property type="match status" value="3"/>
</dbReference>
<dbReference type="Proteomes" id="UP000010552">
    <property type="component" value="Unassembled WGS sequence"/>
</dbReference>
<dbReference type="CDD" id="cd11280">
    <property type="entry name" value="gelsolin_like"/>
    <property type="match status" value="1"/>
</dbReference>
<evidence type="ECO:0000313" key="26">
    <source>
        <dbReference type="EMBL" id="ELK02245.1"/>
    </source>
</evidence>
<proteinExistence type="inferred from homology"/>
<dbReference type="InParanoid" id="L5JSG1"/>
<feature type="domain" description="HP" evidence="25">
    <location>
        <begin position="2306"/>
        <end position="2369"/>
    </location>
</feature>
<keyword evidence="8" id="KW-1003">Cell membrane</keyword>
<feature type="region of interest" description="Disordered" evidence="24">
    <location>
        <begin position="1363"/>
        <end position="1393"/>
    </location>
</feature>
<dbReference type="CDD" id="cd11293">
    <property type="entry name" value="gelsolin_S4_like"/>
    <property type="match status" value="1"/>
</dbReference>
<feature type="region of interest" description="Disordered" evidence="24">
    <location>
        <begin position="817"/>
        <end position="900"/>
    </location>
</feature>
<feature type="region of interest" description="Disordered" evidence="24">
    <location>
        <begin position="920"/>
        <end position="952"/>
    </location>
</feature>
<evidence type="ECO:0000256" key="1">
    <source>
        <dbReference type="ARBA" id="ARBA00004188"/>
    </source>
</evidence>
<dbReference type="FunFam" id="3.40.20.10:FF:000016">
    <property type="entry name" value="supervillin isoform X2"/>
    <property type="match status" value="1"/>
</dbReference>
<evidence type="ECO:0000256" key="18">
    <source>
        <dbReference type="ARBA" id="ARBA00054035"/>
    </source>
</evidence>
<feature type="region of interest" description="Disordered" evidence="24">
    <location>
        <begin position="984"/>
        <end position="1024"/>
    </location>
</feature>
<evidence type="ECO:0000256" key="7">
    <source>
        <dbReference type="ARBA" id="ARBA00008418"/>
    </source>
</evidence>
<feature type="compositionally biased region" description="Basic and acidic residues" evidence="24">
    <location>
        <begin position="519"/>
        <end position="539"/>
    </location>
</feature>
<keyword evidence="14" id="KW-0472">Membrane</keyword>
<dbReference type="SUPFAM" id="SSF55753">
    <property type="entry name" value="Actin depolymerizing proteins"/>
    <property type="match status" value="4"/>
</dbReference>
<dbReference type="GO" id="GO:0051016">
    <property type="term" value="P:barbed-end actin filament capping"/>
    <property type="evidence" value="ECO:0007669"/>
    <property type="project" value="TreeGrafter"/>
</dbReference>
<dbReference type="FunFam" id="3.40.20.10:FF:000017">
    <property type="entry name" value="Supervillin"/>
    <property type="match status" value="1"/>
</dbReference>
<evidence type="ECO:0000256" key="2">
    <source>
        <dbReference type="ARBA" id="ARBA00004214"/>
    </source>
</evidence>
<reference evidence="27" key="1">
    <citation type="journal article" date="2013" name="Science">
        <title>Comparative analysis of bat genomes provides insight into the evolution of flight and immunity.</title>
        <authorList>
            <person name="Zhang G."/>
            <person name="Cowled C."/>
            <person name="Shi Z."/>
            <person name="Huang Z."/>
            <person name="Bishop-Lilly K.A."/>
            <person name="Fang X."/>
            <person name="Wynne J.W."/>
            <person name="Xiong Z."/>
            <person name="Baker M.L."/>
            <person name="Zhao W."/>
            <person name="Tachedjian M."/>
            <person name="Zhu Y."/>
            <person name="Zhou P."/>
            <person name="Jiang X."/>
            <person name="Ng J."/>
            <person name="Yang L."/>
            <person name="Wu L."/>
            <person name="Xiao J."/>
            <person name="Feng Y."/>
            <person name="Chen Y."/>
            <person name="Sun X."/>
            <person name="Zhang Y."/>
            <person name="Marsh G.A."/>
            <person name="Crameri G."/>
            <person name="Broder C.C."/>
            <person name="Frey K.G."/>
            <person name="Wang L.F."/>
            <person name="Wang J."/>
        </authorList>
    </citation>
    <scope>NUCLEOTIDE SEQUENCE [LARGE SCALE GENOMIC DNA]</scope>
</reference>
<evidence type="ECO:0000256" key="10">
    <source>
        <dbReference type="ARBA" id="ARBA00022553"/>
    </source>
</evidence>
<evidence type="ECO:0000256" key="9">
    <source>
        <dbReference type="ARBA" id="ARBA00022490"/>
    </source>
</evidence>
<dbReference type="CDD" id="cd11288">
    <property type="entry name" value="gelsolin_S5_like"/>
    <property type="match status" value="1"/>
</dbReference>
<feature type="compositionally biased region" description="Basic and acidic residues" evidence="24">
    <location>
        <begin position="859"/>
        <end position="868"/>
    </location>
</feature>
<keyword evidence="17" id="KW-0966">Cell projection</keyword>
<dbReference type="STRING" id="9402.L5JSG1"/>
<gene>
    <name evidence="26" type="ORF">PAL_GLEAN10005153</name>
</gene>
<organism evidence="26 27">
    <name type="scientific">Pteropus alecto</name>
    <name type="common">Black flying fox</name>
    <dbReference type="NCBI Taxonomy" id="9402"/>
    <lineage>
        <taxon>Eukaryota</taxon>
        <taxon>Metazoa</taxon>
        <taxon>Chordata</taxon>
        <taxon>Craniata</taxon>
        <taxon>Vertebrata</taxon>
        <taxon>Euteleostomi</taxon>
        <taxon>Mammalia</taxon>
        <taxon>Eutheria</taxon>
        <taxon>Laurasiatheria</taxon>
        <taxon>Chiroptera</taxon>
        <taxon>Yinpterochiroptera</taxon>
        <taxon>Pteropodoidea</taxon>
        <taxon>Pteropodidae</taxon>
        <taxon>Pteropodinae</taxon>
        <taxon>Pteropus</taxon>
    </lineage>
</organism>
<name>L5JSG1_PTEAL</name>
<keyword evidence="16" id="KW-0206">Cytoskeleton</keyword>
<evidence type="ECO:0000256" key="21">
    <source>
        <dbReference type="ARBA" id="ARBA00069763"/>
    </source>
</evidence>
<feature type="compositionally biased region" description="Basic and acidic residues" evidence="24">
    <location>
        <begin position="313"/>
        <end position="324"/>
    </location>
</feature>
<feature type="compositionally biased region" description="Basic and acidic residues" evidence="24">
    <location>
        <begin position="386"/>
        <end position="408"/>
    </location>
</feature>
<dbReference type="GO" id="GO:0030496">
    <property type="term" value="C:midbody"/>
    <property type="evidence" value="ECO:0007669"/>
    <property type="project" value="UniProtKB-SubCell"/>
</dbReference>
<evidence type="ECO:0000256" key="17">
    <source>
        <dbReference type="ARBA" id="ARBA00023273"/>
    </source>
</evidence>
<keyword evidence="15" id="KW-0009">Actin-binding</keyword>
<dbReference type="Gene3D" id="3.40.20.10">
    <property type="entry name" value="Severin"/>
    <property type="match status" value="4"/>
</dbReference>
<dbReference type="GO" id="GO:0042995">
    <property type="term" value="C:cell projection"/>
    <property type="evidence" value="ECO:0007669"/>
    <property type="project" value="UniProtKB-SubCell"/>
</dbReference>
<evidence type="ECO:0000256" key="19">
    <source>
        <dbReference type="ARBA" id="ARBA00060267"/>
    </source>
</evidence>
<feature type="region of interest" description="Disordered" evidence="24">
    <location>
        <begin position="671"/>
        <end position="718"/>
    </location>
</feature>
<dbReference type="GO" id="GO:0002102">
    <property type="term" value="C:podosome"/>
    <property type="evidence" value="ECO:0007669"/>
    <property type="project" value="UniProtKB-SubCell"/>
</dbReference>
<dbReference type="PANTHER" id="PTHR11977">
    <property type="entry name" value="VILLIN"/>
    <property type="match status" value="1"/>
</dbReference>
<evidence type="ECO:0000256" key="15">
    <source>
        <dbReference type="ARBA" id="ARBA00023203"/>
    </source>
</evidence>
<dbReference type="GO" id="GO:0008154">
    <property type="term" value="P:actin polymerization or depolymerization"/>
    <property type="evidence" value="ECO:0007669"/>
    <property type="project" value="TreeGrafter"/>
</dbReference>
<dbReference type="GO" id="GO:0032154">
    <property type="term" value="C:cleavage furrow"/>
    <property type="evidence" value="ECO:0007669"/>
    <property type="project" value="UniProtKB-SubCell"/>
</dbReference>
<dbReference type="InterPro" id="IPR003128">
    <property type="entry name" value="Villin_headpiece"/>
</dbReference>
<accession>L5JSG1</accession>
<evidence type="ECO:0000256" key="23">
    <source>
        <dbReference type="ARBA" id="ARBA00082677"/>
    </source>
</evidence>
<comment type="subunit">
    <text evidence="20">Associates with F-actin. Interacts with NEB. Interacts with MYH9. Interacts with MYLK. Interacts with TASOR.</text>
</comment>
<evidence type="ECO:0000256" key="16">
    <source>
        <dbReference type="ARBA" id="ARBA00023212"/>
    </source>
</evidence>
<comment type="subcellular location">
    <subcellularLocation>
        <location evidence="5">Cell membrane</location>
        <topology evidence="5">Peripheral membrane protein</topology>
        <orientation evidence="5">Cytoplasmic side</orientation>
    </subcellularLocation>
    <subcellularLocation>
        <location evidence="4">Cell projection</location>
        <location evidence="4">Invadopodium</location>
    </subcellularLocation>
    <subcellularLocation>
        <location evidence="1">Cell projection</location>
        <location evidence="1">Podosome</location>
    </subcellularLocation>
    <subcellularLocation>
        <location evidence="6">Cleavage furrow</location>
    </subcellularLocation>
    <subcellularLocation>
        <location evidence="3">Cytoplasm</location>
        <location evidence="3">Cytoskeleton</location>
    </subcellularLocation>
    <subcellularLocation>
        <location evidence="2">Midbody</location>
    </subcellularLocation>
</comment>
<evidence type="ECO:0000259" key="25">
    <source>
        <dbReference type="PROSITE" id="PS51089"/>
    </source>
</evidence>
<comment type="similarity">
    <text evidence="7">Belongs to the villin/gelsolin family.</text>
</comment>
<dbReference type="FunFam" id="1.10.950.10:FF:000003">
    <property type="entry name" value="supervillin isoform X2"/>
    <property type="match status" value="1"/>
</dbReference>
<evidence type="ECO:0000256" key="3">
    <source>
        <dbReference type="ARBA" id="ARBA00004245"/>
    </source>
</evidence>
<evidence type="ECO:0000256" key="22">
    <source>
        <dbReference type="ARBA" id="ARBA00078566"/>
    </source>
</evidence>
<dbReference type="Gene3D" id="1.10.950.10">
    <property type="entry name" value="Villin headpiece domain"/>
    <property type="match status" value="1"/>
</dbReference>
<feature type="compositionally biased region" description="Polar residues" evidence="24">
    <location>
        <begin position="454"/>
        <end position="479"/>
    </location>
</feature>
<keyword evidence="9" id="KW-0963">Cytoplasm</keyword>
<feature type="compositionally biased region" description="Basic and acidic residues" evidence="24">
    <location>
        <begin position="1376"/>
        <end position="1393"/>
    </location>
</feature>
<evidence type="ECO:0000256" key="5">
    <source>
        <dbReference type="ARBA" id="ARBA00004413"/>
    </source>
</evidence>
<dbReference type="eggNOG" id="KOG0445">
    <property type="taxonomic scope" value="Eukaryota"/>
</dbReference>
<dbReference type="InterPro" id="IPR029006">
    <property type="entry name" value="ADF-H/Gelsolin-like_dom_sf"/>
</dbReference>
<dbReference type="GO" id="GO:0099512">
    <property type="term" value="C:supramolecular fiber"/>
    <property type="evidence" value="ECO:0007669"/>
    <property type="project" value="UniProtKB-ARBA"/>
</dbReference>
<dbReference type="GO" id="GO:0005546">
    <property type="term" value="F:phosphatidylinositol-4,5-bisphosphate binding"/>
    <property type="evidence" value="ECO:0007669"/>
    <property type="project" value="TreeGrafter"/>
</dbReference>
<dbReference type="FunFam" id="3.40.20.10:FF:000013">
    <property type="entry name" value="supervillin isoform X1"/>
    <property type="match status" value="1"/>
</dbReference>
<dbReference type="PROSITE" id="PS51089">
    <property type="entry name" value="HP"/>
    <property type="match status" value="1"/>
</dbReference>
<keyword evidence="13" id="KW-0965">Cell junction</keyword>
<feature type="region of interest" description="Disordered" evidence="24">
    <location>
        <begin position="285"/>
        <end position="342"/>
    </location>
</feature>
<feature type="region of interest" description="Disordered" evidence="24">
    <location>
        <begin position="377"/>
        <end position="567"/>
    </location>
</feature>
<dbReference type="EMBL" id="KB031146">
    <property type="protein sequence ID" value="ELK02245.1"/>
    <property type="molecule type" value="Genomic_DNA"/>
</dbReference>
<dbReference type="FunCoup" id="L5JSG1">
    <property type="interactions" value="307"/>
</dbReference>
<feature type="compositionally biased region" description="Basic and acidic residues" evidence="24">
    <location>
        <begin position="821"/>
        <end position="833"/>
    </location>
</feature>
<dbReference type="PRINTS" id="PR00597">
    <property type="entry name" value="GELSOLIN"/>
</dbReference>
<dbReference type="GO" id="GO:0005737">
    <property type="term" value="C:cytoplasm"/>
    <property type="evidence" value="ECO:0007669"/>
    <property type="project" value="TreeGrafter"/>
</dbReference>
<evidence type="ECO:0000256" key="12">
    <source>
        <dbReference type="ARBA" id="ARBA00022837"/>
    </source>
</evidence>
<comment type="function">
    <text evidence="18">Forms a high-affinity link between the actin cytoskeleton and the membrane. Is among the first costameric proteins to assemble during myogenesis and it contributes to myogenic membrane structure and differentiation. Appears to be involved in myosin II assembly. May modulate myosin II regulation through MLCK during cell spreading, an initial step in cell migration. May play a role in invadopodial function.</text>
</comment>
<evidence type="ECO:0000256" key="4">
    <source>
        <dbReference type="ARBA" id="ARBA00004264"/>
    </source>
</evidence>
<dbReference type="Pfam" id="PF02209">
    <property type="entry name" value="VHP"/>
    <property type="match status" value="1"/>
</dbReference>
<keyword evidence="27" id="KW-1185">Reference proteome</keyword>
<feature type="compositionally biased region" description="Basic and acidic residues" evidence="24">
    <location>
        <begin position="773"/>
        <end position="783"/>
    </location>
</feature>
<evidence type="ECO:0000256" key="11">
    <source>
        <dbReference type="ARBA" id="ARBA00022737"/>
    </source>
</evidence>
<evidence type="ECO:0000256" key="20">
    <source>
        <dbReference type="ARBA" id="ARBA00062243"/>
    </source>
</evidence>
<evidence type="ECO:0000313" key="27">
    <source>
        <dbReference type="Proteomes" id="UP000010552"/>
    </source>
</evidence>
<evidence type="ECO:0000256" key="8">
    <source>
        <dbReference type="ARBA" id="ARBA00022475"/>
    </source>
</evidence>
<dbReference type="SUPFAM" id="SSF47050">
    <property type="entry name" value="VHP, Villin headpiece domain"/>
    <property type="match status" value="1"/>
</dbReference>
<dbReference type="GO" id="GO:0051015">
    <property type="term" value="F:actin filament binding"/>
    <property type="evidence" value="ECO:0007669"/>
    <property type="project" value="InterPro"/>
</dbReference>
<dbReference type="InterPro" id="IPR036886">
    <property type="entry name" value="Villin_headpiece_dom_sf"/>
</dbReference>
<evidence type="ECO:0000256" key="6">
    <source>
        <dbReference type="ARBA" id="ARBA00004626"/>
    </source>
</evidence>
<dbReference type="SMART" id="SM00153">
    <property type="entry name" value="VHP"/>
    <property type="match status" value="1"/>
</dbReference>
<feature type="region of interest" description="Disordered" evidence="24">
    <location>
        <begin position="738"/>
        <end position="798"/>
    </location>
</feature>
<feature type="compositionally biased region" description="Basic and acidic residues" evidence="24">
    <location>
        <begin position="937"/>
        <end position="947"/>
    </location>
</feature>
<feature type="compositionally biased region" description="Basic and acidic residues" evidence="24">
    <location>
        <begin position="1003"/>
        <end position="1015"/>
    </location>
</feature>
<sequence length="2369" mass="263726">MYKGYSADRTTSYVPGGAAVVRAARVRADAGPEYGEEEHVTPVVSTTCFLPPFANSQLLPTCLPCAPTHAPNLALQPCHALLLHQSSIRPEPSPSQCARQNPAPYNANCKRKTHVKSFLPPPPWEAPLISALQLPVLPLWPSPSPPHDSSSEASPAGNTQHAAKLGTSSVTNFSLPPPCLAILDLALNTATLLKCMVHLLWPKSLAVASGLTSQPGTEGPSDASFHPPPHFAELRKIFEPKSKEFLEMKRKERIARRLEGIETDTQPILLQSCTGLVTHRLLEEDTPRYTRATDPASPHIGRSNEEEETSDSSLEKQTRPKHCTETSGVHGDSSYSSGIMDTQGLESKAERIARYKAERRRQLAEKYGLTLDCEADSESLSRYTKSRREPDAGEKRGGKSDRPAESSKDSSSTYSRTEIPGLRTCVAEPQDYTLHGRDDVSDTEVLLNVENQRRGQQLSTTGQQSRDLAPTAESSSSFPFSGRDCSFGEVPRSPKQMHSVPLSSPRQPASPSHSSDPPHPTEARPRVKVREKLVKEESARSSPELGSESLTQRRHQPVPMPYLPFQSENSAFDRVTGKAAGSARQPIRGYVQPADPVHTAVMVTSETPESVSECSWVGSAAQNVTKPPTLKVLEDERRDTPVLHICESKAEEDVPFTEALEKSRKALLASEDGGLAGSQEDSAGNEDLGEPATCTVTLEHQKEPENSSHSPQVQHQFTERTGKSKMVLYVQSEPVFQDAGASGHKQEASRRKHKVLTRSLSDYTGPPQLQALKRKDLAAKGEPEMQSPKAEGPQVEASMLDTKVSVAQLRNAFLEFASARKKPELQSRVERSPKGVGLPTTVERERGSRKPRRYFSPGESRKTSERFRTQPITSAERKESDRSTSNSEMPTADDEEKVDERAKLSVAAKRLLFREMEKSFDEKNVPKRRSRNAAVEQRLRRLQDRSHTQPVTSEEVVIAATEPLPASCPVAAHPVMARLPSPTVAKSTVQPARLQASAHQKALARDQANEGKDSAEQGEPDSSTLSLAEKLALFNKLSQPVSKAISTRNRIDVRQRRMNARYQTQPVTLGEVEQVQRGKLIPFSPTVNTSVSTVASTVTPMYAGELRTQPSMDDNPRATDYKFPSSIENSDSPVRSILRSQAWPLSLEGSGNKGTLRELGETENKRAVTGRDGGVRKYGSFEEAEPSYAILNQVREGDSHKETKYAVLRKGSLELVSPPVAPLGDVLKEFSTVESTAPGTPDLKDRQHFGEKVDMENVTKRKFSLRAAEFGEPTSEQTGTAAGKTVAQTAPPVSWKQHEPSEQAQEKHYKNPCAMFAAGEIKAPVAEGILDSPSKTMSIKERLALLKKSGEEDWKNRLTRKQEYGKASVTSSLHVQEAEQSLKKKRVTESRENQMTIEERKHLITVREEAWKTKGKGAANDSTQFTVAGRMVKKGLASPTAITPVASPICNKTRGTTPVSKPLEDIEARPDMQLESDLKLDRLETFLRRLNNKVGGMQETVLTVTGKSVKEVMKLDDDETFAKFYRSMDYTVPRSPVELDEDFDVIFDPYAPKLTSSVAEHKRAVRPKRRVQASKNPLKMLAAREDLLQEYTEQRLNVAFMESKRMKVEKMSSNSNFSEVTLAGLASKENFSNVSLRSVNLTEQNSNNSAVPYKKLMLLQIKVVLAEVNRERHILGEETQSKQRQMKWARFHANTLSVHDNGDVALGWEDRLRCLLQEKDGGSSLSICEGFHGSLSLKLKNSSVPFSQVLVFDFGSEVYVWHGKEVTLAQRKIAFQLAKHLWNGTFDYENCDINPLDPGECNPLIPRKGQGRPDWAIFGRLTEHNETILFKEKFLDWTELKRPNEKNAGDLAQQKEESRAEVKPYDVTRMVPVPQTVAGTVLDGVNVGRGYGLVEGGDRRQFEIASVSVDVWHILEFDYSRLPKQSIGQFHEGDAYVVKWKYMVSTAVGSRQKGEHSIRVAGKEKCVYFFWQGRQSTVSEKGTSALMTVELDEERGAQVQVLQGKEPPCFLQCFQGGMVVHSGRREEEEENAQSEWRLYCVRGEVPMEGNLLEVACHCSSLRSRTSMVVLNVNKALIYLWHGCKAQAHTKEVGRTAANKIKEQCPLEAGLHSSSKVTIHECDEGSEPLGFWDALGRRDRKAYDCMLQDPGNFNFTPRLFILSSCSGDFLATEFMYPAREPSVVNSMPFLQEDLYSAPQPALFLVDNHHEVYLWQGWWPIENKITGSARMRWASDRKSAMETVLQYCRGKNIKKPPPKSYLIHAGLEPLTFTNMFPSWEHREDIAEITEMDTEVSNQITLVEDVLAKLCKTIYPLADLLARPLPEGVDPLKLEIYLTDEDFEFALDMTREEYSALPAWKQVNLKKAKGLF</sequence>
<keyword evidence="11" id="KW-0677">Repeat</keyword>
<evidence type="ECO:0000256" key="13">
    <source>
        <dbReference type="ARBA" id="ARBA00022949"/>
    </source>
</evidence>
<evidence type="ECO:0000256" key="24">
    <source>
        <dbReference type="SAM" id="MobiDB-lite"/>
    </source>
</evidence>
<dbReference type="GO" id="GO:0051014">
    <property type="term" value="P:actin filament severing"/>
    <property type="evidence" value="ECO:0007669"/>
    <property type="project" value="TreeGrafter"/>
</dbReference>